<evidence type="ECO:0000256" key="1">
    <source>
        <dbReference type="ARBA" id="ARBA00008984"/>
    </source>
</evidence>
<dbReference type="CDD" id="cd00291">
    <property type="entry name" value="SirA_YedF_YeeD"/>
    <property type="match status" value="1"/>
</dbReference>
<dbReference type="Pfam" id="PF01206">
    <property type="entry name" value="TusA"/>
    <property type="match status" value="1"/>
</dbReference>
<dbReference type="Gene3D" id="3.30.110.40">
    <property type="entry name" value="TusA-like domain"/>
    <property type="match status" value="1"/>
</dbReference>
<dbReference type="AlphaFoldDB" id="A0A1H5WP96"/>
<accession>A0A1H5WP96</accession>
<dbReference type="RefSeq" id="WP_104002050.1">
    <property type="nucleotide sequence ID" value="NZ_FNVQ01000001.1"/>
</dbReference>
<dbReference type="PANTHER" id="PTHR33279:SF2">
    <property type="entry name" value="SULFUR CARRIER PROTEIN TUSA"/>
    <property type="match status" value="1"/>
</dbReference>
<evidence type="ECO:0000313" key="4">
    <source>
        <dbReference type="Proteomes" id="UP000236745"/>
    </source>
</evidence>
<dbReference type="SUPFAM" id="SSF64307">
    <property type="entry name" value="SirA-like"/>
    <property type="match status" value="1"/>
</dbReference>
<evidence type="ECO:0000313" key="3">
    <source>
        <dbReference type="EMBL" id="SEG01389.1"/>
    </source>
</evidence>
<feature type="domain" description="UPF0033" evidence="2">
    <location>
        <begin position="14"/>
        <end position="38"/>
    </location>
</feature>
<proteinExistence type="inferred from homology"/>
<dbReference type="Proteomes" id="UP000236745">
    <property type="component" value="Unassembled WGS sequence"/>
</dbReference>
<dbReference type="PROSITE" id="PS01148">
    <property type="entry name" value="UPF0033"/>
    <property type="match status" value="1"/>
</dbReference>
<protein>
    <submittedName>
        <fullName evidence="3">TusA-related sulfurtransferase</fullName>
    </submittedName>
</protein>
<gene>
    <name evidence="3" type="ORF">SAMN05444390_1011126</name>
</gene>
<dbReference type="GO" id="GO:0016740">
    <property type="term" value="F:transferase activity"/>
    <property type="evidence" value="ECO:0007669"/>
    <property type="project" value="UniProtKB-KW"/>
</dbReference>
<comment type="similarity">
    <text evidence="1">Belongs to the sulfur carrier protein TusA family.</text>
</comment>
<dbReference type="InterPro" id="IPR001455">
    <property type="entry name" value="TusA-like"/>
</dbReference>
<keyword evidence="3" id="KW-0808">Transferase</keyword>
<organism evidence="3 4">
    <name type="scientific">Marinobacterium lutimaris</name>
    <dbReference type="NCBI Taxonomy" id="568106"/>
    <lineage>
        <taxon>Bacteria</taxon>
        <taxon>Pseudomonadati</taxon>
        <taxon>Pseudomonadota</taxon>
        <taxon>Gammaproteobacteria</taxon>
        <taxon>Oceanospirillales</taxon>
        <taxon>Oceanospirillaceae</taxon>
        <taxon>Marinobacterium</taxon>
    </lineage>
</organism>
<name>A0A1H5WP96_9GAMM</name>
<evidence type="ECO:0000259" key="2">
    <source>
        <dbReference type="PROSITE" id="PS01148"/>
    </source>
</evidence>
<keyword evidence="4" id="KW-1185">Reference proteome</keyword>
<dbReference type="OrthoDB" id="9797551at2"/>
<reference evidence="3 4" key="1">
    <citation type="submission" date="2016-10" db="EMBL/GenBank/DDBJ databases">
        <authorList>
            <person name="de Groot N.N."/>
        </authorList>
    </citation>
    <scope>NUCLEOTIDE SEQUENCE [LARGE SCALE GENOMIC DNA]</scope>
    <source>
        <strain evidence="3 4">DSM 22012</strain>
    </source>
</reference>
<dbReference type="InterPro" id="IPR036868">
    <property type="entry name" value="TusA-like_sf"/>
</dbReference>
<sequence>MQHTPTETEITELLDASGLSCPLPLLKAKQALSQMAPGEVLKVIATDAGSVRDFRVYVDNSDHEMVDSFTEGECYIHIIRRGKVMQKGSKSLNA</sequence>
<dbReference type="PANTHER" id="PTHR33279">
    <property type="entry name" value="SULFUR CARRIER PROTEIN YEDF-RELATED"/>
    <property type="match status" value="1"/>
</dbReference>
<dbReference type="EMBL" id="FNVQ01000001">
    <property type="protein sequence ID" value="SEG01389.1"/>
    <property type="molecule type" value="Genomic_DNA"/>
</dbReference>